<dbReference type="Gene3D" id="3.90.550.10">
    <property type="entry name" value="Spore Coat Polysaccharide Biosynthesis Protein SpsA, Chain A"/>
    <property type="match status" value="1"/>
</dbReference>
<gene>
    <name evidence="2" type="ORF">DSM101010T_09190</name>
</gene>
<dbReference type="InterPro" id="IPR001173">
    <property type="entry name" value="Glyco_trans_2-like"/>
</dbReference>
<evidence type="ECO:0000313" key="3">
    <source>
        <dbReference type="Proteomes" id="UP000503840"/>
    </source>
</evidence>
<dbReference type="InterPro" id="IPR029044">
    <property type="entry name" value="Nucleotide-diphossugar_trans"/>
</dbReference>
<reference evidence="2 3" key="1">
    <citation type="submission" date="2020-05" db="EMBL/GenBank/DDBJ databases">
        <title>Draft genome sequence of Desulfovibrio sp. strain HN2T.</title>
        <authorList>
            <person name="Ueno A."/>
            <person name="Tamazawa S."/>
            <person name="Tamamura S."/>
            <person name="Murakami T."/>
            <person name="Kiyama T."/>
            <person name="Inomata H."/>
            <person name="Amano Y."/>
            <person name="Miyakawa K."/>
            <person name="Tamaki H."/>
            <person name="Naganuma T."/>
            <person name="Kaneko K."/>
        </authorList>
    </citation>
    <scope>NUCLEOTIDE SEQUENCE [LARGE SCALE GENOMIC DNA]</scope>
    <source>
        <strain evidence="2 3">HN2</strain>
    </source>
</reference>
<dbReference type="GO" id="GO:0016758">
    <property type="term" value="F:hexosyltransferase activity"/>
    <property type="evidence" value="ECO:0007669"/>
    <property type="project" value="UniProtKB-ARBA"/>
</dbReference>
<accession>A0A7J0BHJ8</accession>
<dbReference type="Pfam" id="PF00535">
    <property type="entry name" value="Glycos_transf_2"/>
    <property type="match status" value="1"/>
</dbReference>
<evidence type="ECO:0000259" key="1">
    <source>
        <dbReference type="Pfam" id="PF00535"/>
    </source>
</evidence>
<dbReference type="EMBL" id="BLVO01000012">
    <property type="protein sequence ID" value="GFM32554.1"/>
    <property type="molecule type" value="Genomic_DNA"/>
</dbReference>
<dbReference type="AlphaFoldDB" id="A0A7J0BHJ8"/>
<organism evidence="2 3">
    <name type="scientific">Desulfovibrio subterraneus</name>
    <dbReference type="NCBI Taxonomy" id="2718620"/>
    <lineage>
        <taxon>Bacteria</taxon>
        <taxon>Pseudomonadati</taxon>
        <taxon>Thermodesulfobacteriota</taxon>
        <taxon>Desulfovibrionia</taxon>
        <taxon>Desulfovibrionales</taxon>
        <taxon>Desulfovibrionaceae</taxon>
        <taxon>Desulfovibrio</taxon>
    </lineage>
</organism>
<dbReference type="RefSeq" id="WP_174404253.1">
    <property type="nucleotide sequence ID" value="NZ_BLVO01000012.1"/>
</dbReference>
<dbReference type="Proteomes" id="UP000503840">
    <property type="component" value="Unassembled WGS sequence"/>
</dbReference>
<name>A0A7J0BHJ8_9BACT</name>
<dbReference type="PANTHER" id="PTHR22916">
    <property type="entry name" value="GLYCOSYLTRANSFERASE"/>
    <property type="match status" value="1"/>
</dbReference>
<protein>
    <recommendedName>
        <fullName evidence="1">Glycosyltransferase 2-like domain-containing protein</fullName>
    </recommendedName>
</protein>
<proteinExistence type="predicted"/>
<keyword evidence="3" id="KW-1185">Reference proteome</keyword>
<dbReference type="PANTHER" id="PTHR22916:SF65">
    <property type="entry name" value="SLR1065 PROTEIN"/>
    <property type="match status" value="1"/>
</dbReference>
<sequence length="323" mass="36070">MTERPLTISVITPCLNAGQYLEKSLRSALEQQGNFRIQSVLRDAGSTDGTPEILARLQQEVAAGTLGGGCLGIDLDWVSEPDKGQSDALNKTLGRTTGDVVVWLNADDWFAPGAFACALGRFSQSSSTDVVLGNCLQMVSDDTPLAGAPQRSFVNAPEKVSPFTGGVEWLLVTPEVFFRRSAIERFRFDLDLDYFMDVDLWHHLILSGCRWEKVEETLAFFRWHDDCKTLRAWRRFLPRLLVENQILFSRYRDSMNTAEAEKGFAKLMLHFVRNWDKAGTLEQNHAAVQEQAAQCTALSPDDRAAFLTRYGAVYEEFTATAGA</sequence>
<comment type="caution">
    <text evidence="2">The sequence shown here is derived from an EMBL/GenBank/DDBJ whole genome shotgun (WGS) entry which is preliminary data.</text>
</comment>
<feature type="domain" description="Glycosyltransferase 2-like" evidence="1">
    <location>
        <begin position="9"/>
        <end position="135"/>
    </location>
</feature>
<dbReference type="SUPFAM" id="SSF53448">
    <property type="entry name" value="Nucleotide-diphospho-sugar transferases"/>
    <property type="match status" value="1"/>
</dbReference>
<evidence type="ECO:0000313" key="2">
    <source>
        <dbReference type="EMBL" id="GFM32554.1"/>
    </source>
</evidence>